<dbReference type="EMBL" id="CP102774">
    <property type="protein sequence ID" value="UZF84876.1"/>
    <property type="molecule type" value="Genomic_DNA"/>
</dbReference>
<feature type="transmembrane region" description="Helical" evidence="8">
    <location>
        <begin position="106"/>
        <end position="126"/>
    </location>
</feature>
<feature type="transmembrane region" description="Helical" evidence="8">
    <location>
        <begin position="207"/>
        <end position="227"/>
    </location>
</feature>
<keyword evidence="4 8" id="KW-0812">Transmembrane</keyword>
<feature type="transmembrane region" description="Helical" evidence="8">
    <location>
        <begin position="177"/>
        <end position="200"/>
    </location>
</feature>
<evidence type="ECO:0000256" key="8">
    <source>
        <dbReference type="SAM" id="Phobius"/>
    </source>
</evidence>
<feature type="transmembrane region" description="Helical" evidence="8">
    <location>
        <begin position="138"/>
        <end position="171"/>
    </location>
</feature>
<dbReference type="Pfam" id="PF09594">
    <property type="entry name" value="GT87"/>
    <property type="match status" value="1"/>
</dbReference>
<feature type="transmembrane region" description="Helical" evidence="8">
    <location>
        <begin position="298"/>
        <end position="313"/>
    </location>
</feature>
<comment type="subcellular location">
    <subcellularLocation>
        <location evidence="1">Cell membrane</location>
        <topology evidence="1">Multi-pass membrane protein</topology>
    </subcellularLocation>
</comment>
<reference evidence="9" key="1">
    <citation type="submission" date="2022-08" db="EMBL/GenBank/DDBJ databases">
        <title>Complete Genome Sequences of 2 Bosea sp. soil isolates.</title>
        <authorList>
            <person name="Alvarez Arevalo M."/>
            <person name="Sterndorff E.B."/>
            <person name="Faurdal D."/>
            <person name="Joergensen T.S."/>
            <person name="Weber T."/>
        </authorList>
    </citation>
    <scope>NUCLEOTIDE SEQUENCE</scope>
    <source>
        <strain evidence="9">NBC_00436</strain>
    </source>
</reference>
<dbReference type="InterPro" id="IPR018584">
    <property type="entry name" value="GT87"/>
</dbReference>
<evidence type="ECO:0000256" key="6">
    <source>
        <dbReference type="ARBA" id="ARBA00023136"/>
    </source>
</evidence>
<accession>A0A9E7ZQ43</accession>
<feature type="transmembrane region" description="Helical" evidence="8">
    <location>
        <begin position="379"/>
        <end position="398"/>
    </location>
</feature>
<keyword evidence="6 8" id="KW-0472">Membrane</keyword>
<name>A0A9E7ZQ43_9HYPH</name>
<dbReference type="GO" id="GO:0016758">
    <property type="term" value="F:hexosyltransferase activity"/>
    <property type="evidence" value="ECO:0007669"/>
    <property type="project" value="InterPro"/>
</dbReference>
<comment type="similarity">
    <text evidence="7">Belongs to the glycosyltransferase 87 family.</text>
</comment>
<evidence type="ECO:0000256" key="5">
    <source>
        <dbReference type="ARBA" id="ARBA00022989"/>
    </source>
</evidence>
<keyword evidence="2" id="KW-1003">Cell membrane</keyword>
<evidence type="ECO:0000256" key="2">
    <source>
        <dbReference type="ARBA" id="ARBA00022475"/>
    </source>
</evidence>
<evidence type="ECO:0000256" key="4">
    <source>
        <dbReference type="ARBA" id="ARBA00022692"/>
    </source>
</evidence>
<gene>
    <name evidence="9" type="ORF">NWE54_13620</name>
</gene>
<proteinExistence type="inferred from homology"/>
<feature type="transmembrane region" description="Helical" evidence="8">
    <location>
        <begin position="270"/>
        <end position="291"/>
    </location>
</feature>
<keyword evidence="5 8" id="KW-1133">Transmembrane helix</keyword>
<evidence type="ECO:0000313" key="9">
    <source>
        <dbReference type="EMBL" id="UZF84876.1"/>
    </source>
</evidence>
<evidence type="ECO:0000256" key="7">
    <source>
        <dbReference type="ARBA" id="ARBA00024033"/>
    </source>
</evidence>
<evidence type="ECO:0000256" key="3">
    <source>
        <dbReference type="ARBA" id="ARBA00022679"/>
    </source>
</evidence>
<dbReference type="GO" id="GO:0005886">
    <property type="term" value="C:plasma membrane"/>
    <property type="evidence" value="ECO:0007669"/>
    <property type="project" value="UniProtKB-SubCell"/>
</dbReference>
<dbReference type="AlphaFoldDB" id="A0A9E7ZQ43"/>
<sequence length="407" mass="43526">MSDATRMSQLVTSRLMLKAIVAVCALLALVSAVLFQAPGLLGRDKAVTDFDAFYIAGTMAGQGRAAQSYRAAEMMAEQRATDGKNNFMPWTYPPPYTLFMQGLARLPIGAAYLLFITLSFVLYLAALRRIAGAYLPGVLIAIAPALLLTVRIGQNGFLTGGLVGWFLWAFIRQRAVAGVPLGLMVLKPHLAFGIALLALLGRRWEAMAIAAGIVVAALLAATASFGWEIWAAFLGGVREAGEFLAEGYYPLFRMTSVYAGVRAAGGSAPLALAFHAAGALAAAGFFLYGWWRGCETRFLAAIACVASLFISPYSYDYDLMIFGVALAFVLPDLVERARPHELAGMLLLSWLVTGYGLAMNVLNDVANSGIATLNSPNDFFSVSGIMFLILIALACMTLRRPFVSAQG</sequence>
<protein>
    <submittedName>
        <fullName evidence="9">DUF2029 domain-containing protein</fullName>
    </submittedName>
</protein>
<evidence type="ECO:0000256" key="1">
    <source>
        <dbReference type="ARBA" id="ARBA00004651"/>
    </source>
</evidence>
<keyword evidence="3" id="KW-0808">Transferase</keyword>
<organism evidence="9">
    <name type="scientific">Bosea sp. NBC_00436</name>
    <dbReference type="NCBI Taxonomy" id="2969620"/>
    <lineage>
        <taxon>Bacteria</taxon>
        <taxon>Pseudomonadati</taxon>
        <taxon>Pseudomonadota</taxon>
        <taxon>Alphaproteobacteria</taxon>
        <taxon>Hyphomicrobiales</taxon>
        <taxon>Boseaceae</taxon>
        <taxon>Bosea</taxon>
    </lineage>
</organism>